<keyword evidence="1" id="KW-0694">RNA-binding</keyword>
<dbReference type="OrthoDB" id="269872at2759"/>
<dbReference type="InterPro" id="IPR002942">
    <property type="entry name" value="S4_RNA-bd"/>
</dbReference>
<dbReference type="PROSITE" id="PS50889">
    <property type="entry name" value="S4"/>
    <property type="match status" value="2"/>
</dbReference>
<dbReference type="CDD" id="cd00165">
    <property type="entry name" value="S4"/>
    <property type="match status" value="2"/>
</dbReference>
<evidence type="ECO:0000313" key="4">
    <source>
        <dbReference type="Proteomes" id="UP000604046"/>
    </source>
</evidence>
<proteinExistence type="predicted"/>
<dbReference type="SUPFAM" id="SSF53335">
    <property type="entry name" value="S-adenosyl-L-methionine-dependent methyltransferases"/>
    <property type="match status" value="1"/>
</dbReference>
<dbReference type="PANTHER" id="PTHR18895">
    <property type="entry name" value="HEMK METHYLTRANSFERASE"/>
    <property type="match status" value="1"/>
</dbReference>
<protein>
    <submittedName>
        <fullName evidence="3">PrmC protein</fullName>
    </submittedName>
</protein>
<evidence type="ECO:0000259" key="2">
    <source>
        <dbReference type="SMART" id="SM00363"/>
    </source>
</evidence>
<dbReference type="GO" id="GO:0003723">
    <property type="term" value="F:RNA binding"/>
    <property type="evidence" value="ECO:0007669"/>
    <property type="project" value="UniProtKB-KW"/>
</dbReference>
<keyword evidence="4" id="KW-1185">Reference proteome</keyword>
<reference evidence="3" key="1">
    <citation type="submission" date="2021-02" db="EMBL/GenBank/DDBJ databases">
        <authorList>
            <person name="Dougan E. K."/>
            <person name="Rhodes N."/>
            <person name="Thang M."/>
            <person name="Chan C."/>
        </authorList>
    </citation>
    <scope>NUCLEOTIDE SEQUENCE</scope>
</reference>
<feature type="domain" description="RNA-binding S4" evidence="2">
    <location>
        <begin position="18"/>
        <end position="83"/>
    </location>
</feature>
<dbReference type="Proteomes" id="UP000604046">
    <property type="component" value="Unassembled WGS sequence"/>
</dbReference>
<dbReference type="Pfam" id="PF13847">
    <property type="entry name" value="Methyltransf_31"/>
    <property type="match status" value="1"/>
</dbReference>
<dbReference type="InterPro" id="IPR025714">
    <property type="entry name" value="Methyltranfer_dom"/>
</dbReference>
<dbReference type="Pfam" id="PF01479">
    <property type="entry name" value="S4"/>
    <property type="match status" value="1"/>
</dbReference>
<gene>
    <name evidence="3" type="primary">prmC</name>
    <name evidence="3" type="ORF">SNAT2548_LOCUS14302</name>
</gene>
<dbReference type="Gene3D" id="3.40.50.150">
    <property type="entry name" value="Vaccinia Virus protein VP39"/>
    <property type="match status" value="1"/>
</dbReference>
<dbReference type="CDD" id="cd02440">
    <property type="entry name" value="AdoMet_MTases"/>
    <property type="match status" value="1"/>
</dbReference>
<dbReference type="InterPro" id="IPR050320">
    <property type="entry name" value="N5-glutamine_MTase"/>
</dbReference>
<feature type="domain" description="RNA-binding S4" evidence="2">
    <location>
        <begin position="107"/>
        <end position="164"/>
    </location>
</feature>
<dbReference type="AlphaFoldDB" id="A0A812MIJ4"/>
<accession>A0A812MIJ4</accession>
<dbReference type="SUPFAM" id="SSF55174">
    <property type="entry name" value="Alpha-L RNA-binding motif"/>
    <property type="match status" value="2"/>
</dbReference>
<dbReference type="SMART" id="SM00363">
    <property type="entry name" value="S4"/>
    <property type="match status" value="2"/>
</dbReference>
<dbReference type="EMBL" id="CAJNDS010001646">
    <property type="protein sequence ID" value="CAE7269579.1"/>
    <property type="molecule type" value="Genomic_DNA"/>
</dbReference>
<evidence type="ECO:0000313" key="3">
    <source>
        <dbReference type="EMBL" id="CAE7269579.1"/>
    </source>
</evidence>
<comment type="caution">
    <text evidence="3">The sequence shown here is derived from an EMBL/GenBank/DDBJ whole genome shotgun (WGS) entry which is preliminary data.</text>
</comment>
<dbReference type="PANTHER" id="PTHR18895:SF74">
    <property type="entry name" value="MTRF1L RELEASE FACTOR GLUTAMINE METHYLTRANSFERASE"/>
    <property type="match status" value="1"/>
</dbReference>
<evidence type="ECO:0000256" key="1">
    <source>
        <dbReference type="PROSITE-ProRule" id="PRU00182"/>
    </source>
</evidence>
<name>A0A812MIJ4_9DINO</name>
<sequence length="520" mass="56546">MAAALMQAVVSEEEKEATLLPFVHARFRHLLPSWFSKKVARFRIGDGLVSVNGRTERFLHHPLKPGDVVCIDAKQVRAAQLLRRRREEAPLLRDQDGADRTTSLRSLRLLEWLHLKEGLSLKEARCAIREGRVKIDGVPVEDPARLVPPSSAVAQAPAIEAEDPDALGVRVLHEESGFAVAWKPAGISASDCAAALPKMGVPGDPGYPKAASSVEQSLCGLVLVATSASGWRLLCRALGNEEAVKEEFMEPKELRAARCHFLVVVDCEASAPGNEWRPGDGPFELLRPWRSTRWIRGRGQLQVLECICPAPLPGSKLFASSLANLGYHILGRKGTRGRPLKCVLAWSLDLPQGCFEFRAEAPAQMLKAFEAACATWRRHQEALSARQGRLPEEERAAPGETAASATQIAYARGWELFCSHRFQVSDAVMVPRRGTEVVAQRVCQALGAVKKPGPLRLLDLGTGSGCIAISALLDLQGSDAEAVGLDSSAEALAVATRNAELLLRNPQRFQAVDLLQLLLV</sequence>
<organism evidence="3 4">
    <name type="scientific">Symbiodinium natans</name>
    <dbReference type="NCBI Taxonomy" id="878477"/>
    <lineage>
        <taxon>Eukaryota</taxon>
        <taxon>Sar</taxon>
        <taxon>Alveolata</taxon>
        <taxon>Dinophyceae</taxon>
        <taxon>Suessiales</taxon>
        <taxon>Symbiodiniaceae</taxon>
        <taxon>Symbiodinium</taxon>
    </lineage>
</organism>
<dbReference type="InterPro" id="IPR029063">
    <property type="entry name" value="SAM-dependent_MTases_sf"/>
</dbReference>